<evidence type="ECO:0000313" key="4">
    <source>
        <dbReference type="EMBL" id="OLO70448.1"/>
    </source>
</evidence>
<keyword evidence="1" id="KW-0175">Coiled coil</keyword>
<evidence type="ECO:0000313" key="5">
    <source>
        <dbReference type="Proteomes" id="UP000185963"/>
    </source>
</evidence>
<feature type="coiled-coil region" evidence="1">
    <location>
        <begin position="107"/>
        <end position="155"/>
    </location>
</feature>
<feature type="region of interest" description="Disordered" evidence="2">
    <location>
        <begin position="360"/>
        <end position="404"/>
    </location>
</feature>
<proteinExistence type="predicted"/>
<dbReference type="RefSeq" id="WP_075390360.1">
    <property type="nucleotide sequence ID" value="NZ_MSKS01000017.1"/>
</dbReference>
<dbReference type="Pfam" id="PF13408">
    <property type="entry name" value="Zn_ribbon_recom"/>
    <property type="match status" value="1"/>
</dbReference>
<feature type="compositionally biased region" description="Basic residues" evidence="2">
    <location>
        <begin position="383"/>
        <end position="404"/>
    </location>
</feature>
<protein>
    <recommendedName>
        <fullName evidence="3">Recombinase zinc beta ribbon domain-containing protein</fullName>
    </recommendedName>
</protein>
<dbReference type="AlphaFoldDB" id="A0A1Q8WQP7"/>
<name>A0A1Q8WQP7_9ACTO</name>
<feature type="domain" description="Recombinase zinc beta ribbon" evidence="3">
    <location>
        <begin position="17"/>
        <end position="74"/>
    </location>
</feature>
<reference evidence="4 5" key="1">
    <citation type="submission" date="2016-12" db="EMBL/GenBank/DDBJ databases">
        <title>Genomic comparison of strains in the 'Actinomyces naeslundii' group.</title>
        <authorList>
            <person name="Mughal S.R."/>
            <person name="Do T."/>
            <person name="Gilbert S.C."/>
            <person name="Witherden E.A."/>
            <person name="Didelot X."/>
            <person name="Beighton D."/>
        </authorList>
    </citation>
    <scope>NUCLEOTIDE SEQUENCE [LARGE SCALE GENOMIC DNA]</scope>
    <source>
        <strain evidence="4 5">WE8B-23</strain>
    </source>
</reference>
<evidence type="ECO:0000256" key="1">
    <source>
        <dbReference type="SAM" id="Coils"/>
    </source>
</evidence>
<evidence type="ECO:0000256" key="2">
    <source>
        <dbReference type="SAM" id="MobiDB-lite"/>
    </source>
</evidence>
<sequence>MTSRRNGERQRLHNHYLKSTIVCGHCGSRLLVQNTTARGGDVYRYFVCARRHRLHTCDFSAVLIDEVEQRVADLYHSIALTPEDRQQIARYLQAELGRIQANSHKDIRALRIRRSQLETERRSLLQAQYAGAIPLELLTEEQNRLARQLAELDRTLTGYAADTALVQRHLDQALDLMEDCHRLYTAAPDHLKKLLNQVFFSRVLVNPKRDEQGRIIVPPDALITRAAEKENQGTGAAIETGIATEQRVPDGARAAEVAMNTEENQAVDATIETGIAAEQTALNGARAAGRTGAAMAMATENQVAGVARTMETAGTVGTAADAALDAPTDPDITVEDPASRTSAAAFLIPPFNQLASPALHAAASAAQRAGTAGRPPRSNQKSPPRRMDKKIKIPRKNLSPRRAQVRIRSLWWPSLPPSPRTGRRC</sequence>
<organism evidence="4 5">
    <name type="scientific">Actinomyces oris</name>
    <dbReference type="NCBI Taxonomy" id="544580"/>
    <lineage>
        <taxon>Bacteria</taxon>
        <taxon>Bacillati</taxon>
        <taxon>Actinomycetota</taxon>
        <taxon>Actinomycetes</taxon>
        <taxon>Actinomycetales</taxon>
        <taxon>Actinomycetaceae</taxon>
        <taxon>Actinomyces</taxon>
    </lineage>
</organism>
<comment type="caution">
    <text evidence="4">The sequence shown here is derived from an EMBL/GenBank/DDBJ whole genome shotgun (WGS) entry which is preliminary data.</text>
</comment>
<evidence type="ECO:0000259" key="3">
    <source>
        <dbReference type="Pfam" id="PF13408"/>
    </source>
</evidence>
<dbReference type="InterPro" id="IPR025827">
    <property type="entry name" value="Zn_ribbon_recom_dom"/>
</dbReference>
<feature type="compositionally biased region" description="Low complexity" evidence="2">
    <location>
        <begin position="360"/>
        <end position="374"/>
    </location>
</feature>
<gene>
    <name evidence="4" type="ORF">BKH20_06225</name>
</gene>
<accession>A0A1Q8WQP7</accession>
<dbReference type="Proteomes" id="UP000185963">
    <property type="component" value="Unassembled WGS sequence"/>
</dbReference>
<dbReference type="EMBL" id="MSKS01000017">
    <property type="protein sequence ID" value="OLO70448.1"/>
    <property type="molecule type" value="Genomic_DNA"/>
</dbReference>